<dbReference type="RefSeq" id="WP_377047546.1">
    <property type="nucleotide sequence ID" value="NZ_JBHLZH010000011.1"/>
</dbReference>
<evidence type="ECO:0000313" key="1">
    <source>
        <dbReference type="EMBL" id="GHC47549.1"/>
    </source>
</evidence>
<organism evidence="1 2">
    <name type="scientific">Roseibacillus persicicus</name>
    <dbReference type="NCBI Taxonomy" id="454148"/>
    <lineage>
        <taxon>Bacteria</taxon>
        <taxon>Pseudomonadati</taxon>
        <taxon>Verrucomicrobiota</taxon>
        <taxon>Verrucomicrobiia</taxon>
        <taxon>Verrucomicrobiales</taxon>
        <taxon>Verrucomicrobiaceae</taxon>
        <taxon>Roseibacillus</taxon>
    </lineage>
</organism>
<keyword evidence="2" id="KW-1185">Reference proteome</keyword>
<protein>
    <recommendedName>
        <fullName evidence="3">YlbF family regulator</fullName>
    </recommendedName>
</protein>
<reference evidence="1" key="2">
    <citation type="submission" date="2020-09" db="EMBL/GenBank/DDBJ databases">
        <authorList>
            <person name="Sun Q."/>
            <person name="Kim S."/>
        </authorList>
    </citation>
    <scope>NUCLEOTIDE SEQUENCE</scope>
    <source>
        <strain evidence="1">KCTC 12988</strain>
    </source>
</reference>
<accession>A0A918TGV1</accession>
<dbReference type="AlphaFoldDB" id="A0A918TGV1"/>
<dbReference type="Gene3D" id="1.20.1500.10">
    <property type="entry name" value="YheA/YmcA-like"/>
    <property type="match status" value="1"/>
</dbReference>
<proteinExistence type="predicted"/>
<dbReference type="SUPFAM" id="SSF158622">
    <property type="entry name" value="YheA/YmcA-like"/>
    <property type="match status" value="1"/>
</dbReference>
<reference evidence="1" key="1">
    <citation type="journal article" date="2014" name="Int. J. Syst. Evol. Microbiol.">
        <title>Complete genome sequence of Corynebacterium casei LMG S-19264T (=DSM 44701T), isolated from a smear-ripened cheese.</title>
        <authorList>
            <consortium name="US DOE Joint Genome Institute (JGI-PGF)"/>
            <person name="Walter F."/>
            <person name="Albersmeier A."/>
            <person name="Kalinowski J."/>
            <person name="Ruckert C."/>
        </authorList>
    </citation>
    <scope>NUCLEOTIDE SEQUENCE</scope>
    <source>
        <strain evidence="1">KCTC 12988</strain>
    </source>
</reference>
<dbReference type="Proteomes" id="UP000644507">
    <property type="component" value="Unassembled WGS sequence"/>
</dbReference>
<name>A0A918TGV1_9BACT</name>
<dbReference type="InterPro" id="IPR010368">
    <property type="entry name" value="Com_YlbF"/>
</dbReference>
<evidence type="ECO:0000313" key="2">
    <source>
        <dbReference type="Proteomes" id="UP000644507"/>
    </source>
</evidence>
<dbReference type="EMBL" id="BMXI01000004">
    <property type="protein sequence ID" value="GHC47549.1"/>
    <property type="molecule type" value="Genomic_DNA"/>
</dbReference>
<gene>
    <name evidence="1" type="ORF">GCM10007100_11600</name>
</gene>
<dbReference type="InterPro" id="IPR023378">
    <property type="entry name" value="YheA/YmcA-like_dom_sf"/>
</dbReference>
<sequence>MEKTRELCALIAEDAEFGSLQKDVEAFFADDTARDSFRKVQEWGDELNQKQQAGLELSETEIKEFETARGALFENPVATNFLNAQQGLQALQGSIGKYVGMTLELGRVPTAEDMAAQNEGCCGGSGGGGCGC</sequence>
<comment type="caution">
    <text evidence="1">The sequence shown here is derived from an EMBL/GenBank/DDBJ whole genome shotgun (WGS) entry which is preliminary data.</text>
</comment>
<evidence type="ECO:0008006" key="3">
    <source>
        <dbReference type="Google" id="ProtNLM"/>
    </source>
</evidence>
<dbReference type="Pfam" id="PF06133">
    <property type="entry name" value="Com_YlbF"/>
    <property type="match status" value="1"/>
</dbReference>